<dbReference type="KEGG" id="nam:NAMH_0895"/>
<dbReference type="GO" id="GO:0005886">
    <property type="term" value="C:plasma membrane"/>
    <property type="evidence" value="ECO:0007669"/>
    <property type="project" value="TreeGrafter"/>
</dbReference>
<reference evidence="5 6" key="1">
    <citation type="journal article" date="2009" name="PLoS Genet.">
        <title>Adaptations to submarine hydrothermal environments exemplified by the genome of Nautilia profundicola.</title>
        <authorList>
            <person name="Campbell B.J."/>
            <person name="Smith J.L."/>
            <person name="Hanson T.E."/>
            <person name="Klotz M.G."/>
            <person name="Stein L.Y."/>
            <person name="Lee C.K."/>
            <person name="Wu D."/>
            <person name="Robinson J.M."/>
            <person name="Khouri H.M."/>
            <person name="Eisen J.A."/>
            <person name="Cary S.C."/>
        </authorList>
    </citation>
    <scope>NUCLEOTIDE SEQUENCE [LARGE SCALE GENOMIC DNA]</scope>
    <source>
        <strain evidence="6">ATCC BAA-1463 / DSM 18972 / AmH</strain>
    </source>
</reference>
<dbReference type="Pfam" id="PF00990">
    <property type="entry name" value="GGDEF"/>
    <property type="match status" value="1"/>
</dbReference>
<feature type="coiled-coil region" evidence="3">
    <location>
        <begin position="68"/>
        <end position="132"/>
    </location>
</feature>
<dbReference type="eggNOG" id="COG2199">
    <property type="taxonomic scope" value="Bacteria"/>
</dbReference>
<dbReference type="InterPro" id="IPR043128">
    <property type="entry name" value="Rev_trsase/Diguanyl_cyclase"/>
</dbReference>
<proteinExistence type="predicted"/>
<feature type="domain" description="GGDEF" evidence="4">
    <location>
        <begin position="163"/>
        <end position="293"/>
    </location>
</feature>
<dbReference type="CDD" id="cd01949">
    <property type="entry name" value="GGDEF"/>
    <property type="match status" value="1"/>
</dbReference>
<dbReference type="STRING" id="598659.NAMH_0895"/>
<dbReference type="EMBL" id="CP001279">
    <property type="protein sequence ID" value="ACM92231.1"/>
    <property type="molecule type" value="Genomic_DNA"/>
</dbReference>
<evidence type="ECO:0000256" key="1">
    <source>
        <dbReference type="ARBA" id="ARBA00012528"/>
    </source>
</evidence>
<evidence type="ECO:0000256" key="2">
    <source>
        <dbReference type="ARBA" id="ARBA00034247"/>
    </source>
</evidence>
<dbReference type="PANTHER" id="PTHR45138">
    <property type="entry name" value="REGULATORY COMPONENTS OF SENSORY TRANSDUCTION SYSTEM"/>
    <property type="match status" value="1"/>
</dbReference>
<dbReference type="FunFam" id="3.30.70.270:FF:000001">
    <property type="entry name" value="Diguanylate cyclase domain protein"/>
    <property type="match status" value="1"/>
</dbReference>
<accession>B9L9J0</accession>
<gene>
    <name evidence="5" type="ordered locus">NAMH_0895</name>
</gene>
<dbReference type="GO" id="GO:0043709">
    <property type="term" value="P:cell adhesion involved in single-species biofilm formation"/>
    <property type="evidence" value="ECO:0007669"/>
    <property type="project" value="TreeGrafter"/>
</dbReference>
<dbReference type="RefSeq" id="WP_012663603.1">
    <property type="nucleotide sequence ID" value="NC_012115.1"/>
</dbReference>
<comment type="catalytic activity">
    <reaction evidence="2">
        <text>2 GTP = 3',3'-c-di-GMP + 2 diphosphate</text>
        <dbReference type="Rhea" id="RHEA:24898"/>
        <dbReference type="ChEBI" id="CHEBI:33019"/>
        <dbReference type="ChEBI" id="CHEBI:37565"/>
        <dbReference type="ChEBI" id="CHEBI:58805"/>
        <dbReference type="EC" id="2.7.7.65"/>
    </reaction>
</comment>
<dbReference type="EC" id="2.7.7.65" evidence="1"/>
<dbReference type="PROSITE" id="PS50887">
    <property type="entry name" value="GGDEF"/>
    <property type="match status" value="1"/>
</dbReference>
<sequence length="293" mass="34000">MEEMIIKISENVLEELKKVHKPPYPLYYKNVFVSLVRKEGIFEELNPKLLCVEPDINEALLTKTVKTIKEVNNVSKEIKQDSETLIEEVAPLQIDEIKEAIMQFSAGLLQKINRLEETVHSLEVELDKAYKELLIDPLTKVYNRKALNNDLNEILEKGKDKNLDLVIAIVDLDLFKEINDKYGHLVGDFVLIKIANIIRKMIRKENKIYRYGGDEFIIVFNRMTLAQVKPIIQRIVHKIESTLLKYKDDLIKVTVSVGLTQHKQGDTFDEIIKRADHALYQAKVKRNGYEVKE</sequence>
<dbReference type="GO" id="GO:0052621">
    <property type="term" value="F:diguanylate cyclase activity"/>
    <property type="evidence" value="ECO:0007669"/>
    <property type="project" value="UniProtKB-EC"/>
</dbReference>
<evidence type="ECO:0000256" key="3">
    <source>
        <dbReference type="SAM" id="Coils"/>
    </source>
</evidence>
<name>B9L9J0_NAUPA</name>
<organism evidence="5 6">
    <name type="scientific">Nautilia profundicola (strain ATCC BAA-1463 / DSM 18972 / AmH)</name>
    <dbReference type="NCBI Taxonomy" id="598659"/>
    <lineage>
        <taxon>Bacteria</taxon>
        <taxon>Pseudomonadati</taxon>
        <taxon>Campylobacterota</taxon>
        <taxon>Epsilonproteobacteria</taxon>
        <taxon>Nautiliales</taxon>
        <taxon>Nautiliaceae</taxon>
        <taxon>Nautilia</taxon>
    </lineage>
</organism>
<dbReference type="PANTHER" id="PTHR45138:SF9">
    <property type="entry name" value="DIGUANYLATE CYCLASE DGCM-RELATED"/>
    <property type="match status" value="1"/>
</dbReference>
<keyword evidence="3" id="KW-0175">Coiled coil</keyword>
<dbReference type="HOGENOM" id="CLU_000445_11_5_7"/>
<evidence type="ECO:0000259" key="4">
    <source>
        <dbReference type="PROSITE" id="PS50887"/>
    </source>
</evidence>
<dbReference type="InterPro" id="IPR029787">
    <property type="entry name" value="Nucleotide_cyclase"/>
</dbReference>
<dbReference type="OrthoDB" id="7323245at2"/>
<keyword evidence="6" id="KW-1185">Reference proteome</keyword>
<evidence type="ECO:0000313" key="6">
    <source>
        <dbReference type="Proteomes" id="UP000000448"/>
    </source>
</evidence>
<dbReference type="SMART" id="SM00267">
    <property type="entry name" value="GGDEF"/>
    <property type="match status" value="1"/>
</dbReference>
<dbReference type="InterPro" id="IPR000160">
    <property type="entry name" value="GGDEF_dom"/>
</dbReference>
<dbReference type="NCBIfam" id="TIGR00254">
    <property type="entry name" value="GGDEF"/>
    <property type="match status" value="1"/>
</dbReference>
<dbReference type="InterPro" id="IPR050469">
    <property type="entry name" value="Diguanylate_Cyclase"/>
</dbReference>
<dbReference type="SUPFAM" id="SSF55073">
    <property type="entry name" value="Nucleotide cyclase"/>
    <property type="match status" value="1"/>
</dbReference>
<dbReference type="Proteomes" id="UP000000448">
    <property type="component" value="Chromosome"/>
</dbReference>
<protein>
    <recommendedName>
        <fullName evidence="1">diguanylate cyclase</fullName>
        <ecNumber evidence="1">2.7.7.65</ecNumber>
    </recommendedName>
</protein>
<evidence type="ECO:0000313" key="5">
    <source>
        <dbReference type="EMBL" id="ACM92231.1"/>
    </source>
</evidence>
<dbReference type="AlphaFoldDB" id="B9L9J0"/>
<dbReference type="Gene3D" id="3.30.70.270">
    <property type="match status" value="1"/>
</dbReference>
<dbReference type="GO" id="GO:1902201">
    <property type="term" value="P:negative regulation of bacterial-type flagellum-dependent cell motility"/>
    <property type="evidence" value="ECO:0007669"/>
    <property type="project" value="TreeGrafter"/>
</dbReference>